<dbReference type="RefSeq" id="WP_309800811.1">
    <property type="nucleotide sequence ID" value="NZ_BAAAHY010000006.1"/>
</dbReference>
<dbReference type="InterPro" id="IPR003870">
    <property type="entry name" value="DUF222"/>
</dbReference>
<organism evidence="3 4">
    <name type="scientific">Arthrobacter russicus</name>
    <dbReference type="NCBI Taxonomy" id="172040"/>
    <lineage>
        <taxon>Bacteria</taxon>
        <taxon>Bacillati</taxon>
        <taxon>Actinomycetota</taxon>
        <taxon>Actinomycetes</taxon>
        <taxon>Micrococcales</taxon>
        <taxon>Micrococcaceae</taxon>
        <taxon>Arthrobacter</taxon>
    </lineage>
</organism>
<dbReference type="CDD" id="cd00085">
    <property type="entry name" value="HNHc"/>
    <property type="match status" value="1"/>
</dbReference>
<keyword evidence="4" id="KW-1185">Reference proteome</keyword>
<evidence type="ECO:0000256" key="1">
    <source>
        <dbReference type="SAM" id="MobiDB-lite"/>
    </source>
</evidence>
<dbReference type="Pfam" id="PF02720">
    <property type="entry name" value="DUF222"/>
    <property type="match status" value="1"/>
</dbReference>
<comment type="caution">
    <text evidence="3">The sequence shown here is derived from an EMBL/GenBank/DDBJ whole genome shotgun (WGS) entry which is preliminary data.</text>
</comment>
<feature type="compositionally biased region" description="Low complexity" evidence="1">
    <location>
        <begin position="246"/>
        <end position="260"/>
    </location>
</feature>
<accession>A0ABU1JFF5</accession>
<evidence type="ECO:0000259" key="2">
    <source>
        <dbReference type="SMART" id="SM00507"/>
    </source>
</evidence>
<dbReference type="Proteomes" id="UP001185069">
    <property type="component" value="Unassembled WGS sequence"/>
</dbReference>
<dbReference type="EMBL" id="JAVDQF010000001">
    <property type="protein sequence ID" value="MDR6271179.1"/>
    <property type="molecule type" value="Genomic_DNA"/>
</dbReference>
<reference evidence="3 4" key="1">
    <citation type="submission" date="2023-07" db="EMBL/GenBank/DDBJ databases">
        <title>Sequencing the genomes of 1000 actinobacteria strains.</title>
        <authorList>
            <person name="Klenk H.-P."/>
        </authorList>
    </citation>
    <scope>NUCLEOTIDE SEQUENCE [LARGE SCALE GENOMIC DNA]</scope>
    <source>
        <strain evidence="3 4">DSM 14555</strain>
    </source>
</reference>
<proteinExistence type="predicted"/>
<dbReference type="InterPro" id="IPR003615">
    <property type="entry name" value="HNH_nuc"/>
</dbReference>
<evidence type="ECO:0000313" key="3">
    <source>
        <dbReference type="EMBL" id="MDR6271179.1"/>
    </source>
</evidence>
<sequence length="473" mass="50799">MGTHAPSTAEARIARARGTAAEAIAGLLGCFDSSNAAELLAAADALEALARQVAYGQVLAAAAIDRDCPAAARAPFRNTADFLQARLRIPRSEAKRRLGVAGKLLPAHSLTGEPVPAGYPRLGVVASSGAACLQGLSKAMDALDTAQSILRGRSWPQQLHPQDSELLGRMETSLAEALVARDPDFLSPLVKRWLTLLDQDGTAPEESELKHRQGLFRRGEYRGLNHFELWADPAQTETLLAVLNAGNNPRSSGNSSGNRGQADAPADRRSAPQRQLDTLVSALAAALSTDSLPATGGHRPQVQVTIDYRHLLGEIHSRRPGRSGSGGAAAMVSSAEFTGPINPGTIRRIACDAELIPVVLGGAGEVLDLGRRRRLFSRSQRAALFARDRGCTFPDCTIPASWCEAHHIQSWRDGGATSVQNGALLCSHHHHLIHQGDWQLDNRLGLPRFRPPPWIDPQQRALRNNYHRLDAVA</sequence>
<evidence type="ECO:0000313" key="4">
    <source>
        <dbReference type="Proteomes" id="UP001185069"/>
    </source>
</evidence>
<feature type="region of interest" description="Disordered" evidence="1">
    <location>
        <begin position="245"/>
        <end position="273"/>
    </location>
</feature>
<name>A0ABU1JFF5_9MICC</name>
<dbReference type="SMART" id="SM00507">
    <property type="entry name" value="HNHc"/>
    <property type="match status" value="1"/>
</dbReference>
<dbReference type="Pfam" id="PF13391">
    <property type="entry name" value="HNH_2"/>
    <property type="match status" value="1"/>
</dbReference>
<gene>
    <name evidence="3" type="ORF">JOE69_003417</name>
</gene>
<feature type="domain" description="HNH nuclease" evidence="2">
    <location>
        <begin position="379"/>
        <end position="431"/>
    </location>
</feature>
<protein>
    <recommendedName>
        <fullName evidence="2">HNH nuclease domain-containing protein</fullName>
    </recommendedName>
</protein>